<feature type="non-terminal residue" evidence="1">
    <location>
        <position position="1"/>
    </location>
</feature>
<accession>A0A7Y6PIW4</accession>
<dbReference type="EMBL" id="JABWDJ010000713">
    <property type="protein sequence ID" value="NVB76654.1"/>
    <property type="molecule type" value="Genomic_DNA"/>
</dbReference>
<reference evidence="1 2" key="1">
    <citation type="submission" date="2020-04" db="EMBL/GenBank/DDBJ databases">
        <authorList>
            <person name="Pieper L."/>
        </authorList>
    </citation>
    <scope>NUCLEOTIDE SEQUENCE [LARGE SCALE GENOMIC DNA]</scope>
    <source>
        <strain evidence="1 2">B33</strain>
    </source>
</reference>
<dbReference type="Proteomes" id="UP000524321">
    <property type="component" value="Unassembled WGS sequence"/>
</dbReference>
<sequence>LAWFKKNLQHFPQLSITYVDGRIHTLDMAASQLRNLPRNTVMLLGIWRIDNRGITYMNNSVYAFSEANPLLPMFSMTSTAIGYWAIGGYVPQYEGV</sequence>
<reference evidence="1 2" key="2">
    <citation type="submission" date="2020-07" db="EMBL/GenBank/DDBJ databases">
        <title>Bacterial metabolism rescues the inhibition of intestinal drug absorption by food and drug additives.</title>
        <authorList>
            <person name="Zou L."/>
            <person name="Spanogiannopoulos P."/>
            <person name="Chien H.-C."/>
            <person name="Pieper L.M."/>
            <person name="Cai W."/>
            <person name="Khuri N."/>
            <person name="Pottel J."/>
            <person name="Vora B."/>
            <person name="Ni Z."/>
            <person name="Tsakalozou E."/>
            <person name="Zhang W."/>
            <person name="Shoichet B.K."/>
            <person name="Giacomini K.M."/>
            <person name="Turnbaugh P.J."/>
        </authorList>
    </citation>
    <scope>NUCLEOTIDE SEQUENCE [LARGE SCALE GENOMIC DNA]</scope>
    <source>
        <strain evidence="1 2">B33</strain>
    </source>
</reference>
<comment type="caution">
    <text evidence="1">The sequence shown here is derived from an EMBL/GenBank/DDBJ whole genome shotgun (WGS) entry which is preliminary data.</text>
</comment>
<proteinExistence type="predicted"/>
<gene>
    <name evidence="1" type="ORF">HUV05_24780</name>
</gene>
<organism evidence="1 2">
    <name type="scientific">Phocaeicola vulgatus</name>
    <name type="common">Bacteroides vulgatus</name>
    <dbReference type="NCBI Taxonomy" id="821"/>
    <lineage>
        <taxon>Bacteria</taxon>
        <taxon>Pseudomonadati</taxon>
        <taxon>Bacteroidota</taxon>
        <taxon>Bacteroidia</taxon>
        <taxon>Bacteroidales</taxon>
        <taxon>Bacteroidaceae</taxon>
        <taxon>Phocaeicola</taxon>
    </lineage>
</organism>
<keyword evidence="1" id="KW-0808">Transferase</keyword>
<name>A0A7Y6PIW4_PHOVU</name>
<protein>
    <submittedName>
        <fullName evidence="1">Sensor histidine kinase</fullName>
    </submittedName>
</protein>
<keyword evidence="1" id="KW-0418">Kinase</keyword>
<dbReference type="GO" id="GO:0016301">
    <property type="term" value="F:kinase activity"/>
    <property type="evidence" value="ECO:0007669"/>
    <property type="project" value="UniProtKB-KW"/>
</dbReference>
<evidence type="ECO:0000313" key="1">
    <source>
        <dbReference type="EMBL" id="NVB76654.1"/>
    </source>
</evidence>
<evidence type="ECO:0000313" key="2">
    <source>
        <dbReference type="Proteomes" id="UP000524321"/>
    </source>
</evidence>
<dbReference type="AlphaFoldDB" id="A0A7Y6PIW4"/>
<feature type="non-terminal residue" evidence="1">
    <location>
        <position position="96"/>
    </location>
</feature>